<evidence type="ECO:0000256" key="5">
    <source>
        <dbReference type="SAM" id="MobiDB-lite"/>
    </source>
</evidence>
<comment type="subcellular location">
    <subcellularLocation>
        <location evidence="1">Membrane</location>
        <topology evidence="1">Single-pass membrane protein</topology>
    </subcellularLocation>
</comment>
<evidence type="ECO:0000256" key="6">
    <source>
        <dbReference type="SAM" id="Phobius"/>
    </source>
</evidence>
<comment type="caution">
    <text evidence="8">The sequence shown here is derived from an EMBL/GenBank/DDBJ whole genome shotgun (WGS) entry which is preliminary data.</text>
</comment>
<accession>A0AAU9N6E5</accession>
<evidence type="ECO:0000256" key="1">
    <source>
        <dbReference type="ARBA" id="ARBA00004167"/>
    </source>
</evidence>
<reference evidence="8 9" key="1">
    <citation type="submission" date="2022-01" db="EMBL/GenBank/DDBJ databases">
        <authorList>
            <person name="Xiong W."/>
            <person name="Schranz E."/>
        </authorList>
    </citation>
    <scope>NUCLEOTIDE SEQUENCE [LARGE SCALE GENOMIC DNA]</scope>
</reference>
<name>A0AAU9N6E5_9ASTR</name>
<dbReference type="PANTHER" id="PTHR31234:SF72">
    <property type="entry name" value="NDR1_HIN1-LIKE PROTEIN 6"/>
    <property type="match status" value="1"/>
</dbReference>
<keyword evidence="9" id="KW-1185">Reference proteome</keyword>
<feature type="region of interest" description="Disordered" evidence="5">
    <location>
        <begin position="17"/>
        <end position="53"/>
    </location>
</feature>
<feature type="compositionally biased region" description="Pro residues" evidence="5">
    <location>
        <begin position="84"/>
        <end position="93"/>
    </location>
</feature>
<feature type="domain" description="Late embryogenesis abundant protein LEA-2 subgroup" evidence="7">
    <location>
        <begin position="165"/>
        <end position="261"/>
    </location>
</feature>
<dbReference type="GO" id="GO:0098542">
    <property type="term" value="P:defense response to other organism"/>
    <property type="evidence" value="ECO:0007669"/>
    <property type="project" value="InterPro"/>
</dbReference>
<evidence type="ECO:0000313" key="8">
    <source>
        <dbReference type="EMBL" id="CAH1434830.1"/>
    </source>
</evidence>
<dbReference type="InterPro" id="IPR044839">
    <property type="entry name" value="NDR1-like"/>
</dbReference>
<keyword evidence="2 6" id="KW-0812">Transmembrane</keyword>
<sequence>MGDHTINKVYPVADAKSGVTPAQASSSLGHHLRSPLEPPQPPQTKNMHAHTQTTGDQKINKIHSMADGNTKSAIAPPLNHHLRPPLPPTPPPTHTKKQKRSSCCKCICWTLCILITLLIIFAAIIGILYLVFKPKIPNYSVDRLTISQLTLNLDLSLYARFNVQITATNPNKKIGIFYQKGSHLSVWYKNTNLCQGSLPVFYQGHQNKTVLNVALSGQNQYGRTLLAALQEQQQTGQIPLDLKVDVPVKIELGKLKLMKVRILGKCMLVVDNLSANNKISIKATSCKFRLKL</sequence>
<dbReference type="AlphaFoldDB" id="A0AAU9N6E5"/>
<evidence type="ECO:0000259" key="7">
    <source>
        <dbReference type="Pfam" id="PF03168"/>
    </source>
</evidence>
<dbReference type="GO" id="GO:0005886">
    <property type="term" value="C:plasma membrane"/>
    <property type="evidence" value="ECO:0007669"/>
    <property type="project" value="TreeGrafter"/>
</dbReference>
<organism evidence="8 9">
    <name type="scientific">Lactuca virosa</name>
    <dbReference type="NCBI Taxonomy" id="75947"/>
    <lineage>
        <taxon>Eukaryota</taxon>
        <taxon>Viridiplantae</taxon>
        <taxon>Streptophyta</taxon>
        <taxon>Embryophyta</taxon>
        <taxon>Tracheophyta</taxon>
        <taxon>Spermatophyta</taxon>
        <taxon>Magnoliopsida</taxon>
        <taxon>eudicotyledons</taxon>
        <taxon>Gunneridae</taxon>
        <taxon>Pentapetalae</taxon>
        <taxon>asterids</taxon>
        <taxon>campanulids</taxon>
        <taxon>Asterales</taxon>
        <taxon>Asteraceae</taxon>
        <taxon>Cichorioideae</taxon>
        <taxon>Cichorieae</taxon>
        <taxon>Lactucinae</taxon>
        <taxon>Lactuca</taxon>
    </lineage>
</organism>
<evidence type="ECO:0000313" key="9">
    <source>
        <dbReference type="Proteomes" id="UP001157418"/>
    </source>
</evidence>
<evidence type="ECO:0000256" key="3">
    <source>
        <dbReference type="ARBA" id="ARBA00022989"/>
    </source>
</evidence>
<dbReference type="PANTHER" id="PTHR31234">
    <property type="entry name" value="LATE EMBRYOGENESIS ABUNDANT (LEA) HYDROXYPROLINE-RICH GLYCOPROTEIN FAMILY"/>
    <property type="match status" value="1"/>
</dbReference>
<proteinExistence type="predicted"/>
<feature type="region of interest" description="Disordered" evidence="5">
    <location>
        <begin position="75"/>
        <end position="98"/>
    </location>
</feature>
<feature type="transmembrane region" description="Helical" evidence="6">
    <location>
        <begin position="106"/>
        <end position="132"/>
    </location>
</feature>
<feature type="compositionally biased region" description="Polar residues" evidence="5">
    <location>
        <begin position="43"/>
        <end position="53"/>
    </location>
</feature>
<gene>
    <name evidence="8" type="ORF">LVIROSA_LOCUS21313</name>
</gene>
<dbReference type="Pfam" id="PF03168">
    <property type="entry name" value="LEA_2"/>
    <property type="match status" value="1"/>
</dbReference>
<evidence type="ECO:0000256" key="2">
    <source>
        <dbReference type="ARBA" id="ARBA00022692"/>
    </source>
</evidence>
<keyword evidence="4 6" id="KW-0472">Membrane</keyword>
<protein>
    <recommendedName>
        <fullName evidence="7">Late embryogenesis abundant protein LEA-2 subgroup domain-containing protein</fullName>
    </recommendedName>
</protein>
<dbReference type="Proteomes" id="UP001157418">
    <property type="component" value="Unassembled WGS sequence"/>
</dbReference>
<keyword evidence="3 6" id="KW-1133">Transmembrane helix</keyword>
<evidence type="ECO:0000256" key="4">
    <source>
        <dbReference type="ARBA" id="ARBA00023136"/>
    </source>
</evidence>
<dbReference type="InterPro" id="IPR004864">
    <property type="entry name" value="LEA_2"/>
</dbReference>
<dbReference type="EMBL" id="CAKMRJ010003968">
    <property type="protein sequence ID" value="CAH1434830.1"/>
    <property type="molecule type" value="Genomic_DNA"/>
</dbReference>